<sequence>MRSELPKPLPTMRVPLKMPTMNTGDAVNRTSLLQDARHRELHALALSQRNQHALRILDLHHALDVHRLAQDVLVDELLGRLLRPGRGRLRPPAPARPCQAPWSGPRSAPPCLTPSTASPASCQSAWPPPPGSSDQSSRAARPAASPSAGSGT</sequence>
<feature type="compositionally biased region" description="Polar residues" evidence="1">
    <location>
        <begin position="113"/>
        <end position="124"/>
    </location>
</feature>
<feature type="compositionally biased region" description="Low complexity" evidence="1">
    <location>
        <begin position="136"/>
        <end position="152"/>
    </location>
</feature>
<evidence type="ECO:0000313" key="2">
    <source>
        <dbReference type="EMBL" id="ORX71853.1"/>
    </source>
</evidence>
<dbReference type="AlphaFoldDB" id="A0A1Y1WED8"/>
<protein>
    <submittedName>
        <fullName evidence="2">Uncharacterized protein</fullName>
    </submittedName>
</protein>
<dbReference type="Proteomes" id="UP000193922">
    <property type="component" value="Unassembled WGS sequence"/>
</dbReference>
<proteinExistence type="predicted"/>
<name>A0A1Y1WED8_9FUNG</name>
<feature type="region of interest" description="Disordered" evidence="1">
    <location>
        <begin position="1"/>
        <end position="23"/>
    </location>
</feature>
<keyword evidence="3" id="KW-1185">Reference proteome</keyword>
<gene>
    <name evidence="2" type="ORF">DL89DRAFT_102393</name>
</gene>
<dbReference type="EMBL" id="MCFD01000003">
    <property type="protein sequence ID" value="ORX71853.1"/>
    <property type="molecule type" value="Genomic_DNA"/>
</dbReference>
<organism evidence="2 3">
    <name type="scientific">Linderina pennispora</name>
    <dbReference type="NCBI Taxonomy" id="61395"/>
    <lineage>
        <taxon>Eukaryota</taxon>
        <taxon>Fungi</taxon>
        <taxon>Fungi incertae sedis</taxon>
        <taxon>Zoopagomycota</taxon>
        <taxon>Kickxellomycotina</taxon>
        <taxon>Kickxellomycetes</taxon>
        <taxon>Kickxellales</taxon>
        <taxon>Kickxellaceae</taxon>
        <taxon>Linderina</taxon>
    </lineage>
</organism>
<accession>A0A1Y1WED8</accession>
<evidence type="ECO:0000256" key="1">
    <source>
        <dbReference type="SAM" id="MobiDB-lite"/>
    </source>
</evidence>
<evidence type="ECO:0000313" key="3">
    <source>
        <dbReference type="Proteomes" id="UP000193922"/>
    </source>
</evidence>
<reference evidence="2 3" key="1">
    <citation type="submission" date="2016-07" db="EMBL/GenBank/DDBJ databases">
        <title>Pervasive Adenine N6-methylation of Active Genes in Fungi.</title>
        <authorList>
            <consortium name="DOE Joint Genome Institute"/>
            <person name="Mondo S.J."/>
            <person name="Dannebaum R.O."/>
            <person name="Kuo R.C."/>
            <person name="Labutti K."/>
            <person name="Haridas S."/>
            <person name="Kuo A."/>
            <person name="Salamov A."/>
            <person name="Ahrendt S.R."/>
            <person name="Lipzen A."/>
            <person name="Sullivan W."/>
            <person name="Andreopoulos W.B."/>
            <person name="Clum A."/>
            <person name="Lindquist E."/>
            <person name="Daum C."/>
            <person name="Ramamoorthy G.K."/>
            <person name="Gryganskyi A."/>
            <person name="Culley D."/>
            <person name="Magnuson J.K."/>
            <person name="James T.Y."/>
            <person name="O'Malley M.A."/>
            <person name="Stajich J.E."/>
            <person name="Spatafora J.W."/>
            <person name="Visel A."/>
            <person name="Grigoriev I.V."/>
        </authorList>
    </citation>
    <scope>NUCLEOTIDE SEQUENCE [LARGE SCALE GENOMIC DNA]</scope>
    <source>
        <strain evidence="2 3">ATCC 12442</strain>
    </source>
</reference>
<feature type="region of interest" description="Disordered" evidence="1">
    <location>
        <begin position="84"/>
        <end position="152"/>
    </location>
</feature>
<comment type="caution">
    <text evidence="2">The sequence shown here is derived from an EMBL/GenBank/DDBJ whole genome shotgun (WGS) entry which is preliminary data.</text>
</comment>
<dbReference type="GeneID" id="63799657"/>
<dbReference type="RefSeq" id="XP_040745277.1">
    <property type="nucleotide sequence ID" value="XM_040883009.1"/>
</dbReference>